<keyword evidence="3" id="KW-1185">Reference proteome</keyword>
<dbReference type="AlphaFoldDB" id="M0K1V3"/>
<dbReference type="OrthoDB" id="350228at2157"/>
<name>M0K1V3_9EURY</name>
<proteinExistence type="predicted"/>
<reference evidence="1 3" key="1">
    <citation type="journal article" date="2014" name="PLoS Genet.">
        <title>Phylogenetically driven sequencing of extremely halophilic archaea reveals strategies for static and dynamic osmo-response.</title>
        <authorList>
            <person name="Becker E.A."/>
            <person name="Seitzer P.M."/>
            <person name="Tritt A."/>
            <person name="Larsen D."/>
            <person name="Krusor M."/>
            <person name="Yao A.I."/>
            <person name="Wu D."/>
            <person name="Madern D."/>
            <person name="Eisen J.A."/>
            <person name="Darling A.E."/>
            <person name="Facciotti M.T."/>
        </authorList>
    </citation>
    <scope>NUCLEOTIDE SEQUENCE [LARGE SCALE GENOMIC DNA]</scope>
    <source>
        <strain evidence="1 3">ATCC 33800</strain>
    </source>
</reference>
<protein>
    <submittedName>
        <fullName evidence="1">Uncharacterized protein</fullName>
    </submittedName>
</protein>
<dbReference type="KEGG" id="hsin:KDQ40_14855"/>
<sequence>MASSELGEIFYENNLQIQTNKCESIIMDVKELVLQEGLTGDKLDLVGDIEQEIEQMESNTKELFHNPDRINDINRHIRRILLDIAKDLGYEQKLYDEHNNLRDDISTLFYWFELVVKTNLSTDYREVEHDYAIHECRNKRNDIEHGRTGNRVRPDVVAVGLLTWYALHEILLNWESVQNQAIHGHLNRIEQDEEHEFGFICKLNHQEGSGSAHSLTHYEEGERGNKIAFGPDDVDSFPSVGDIIMFSGSDEDGSMSPSNIEVL</sequence>
<dbReference type="RefSeq" id="WP_004959271.1">
    <property type="nucleotide sequence ID" value="NZ_AOLR01000008.1"/>
</dbReference>
<dbReference type="EMBL" id="AOLR01000008">
    <property type="protein sequence ID" value="EMA15191.1"/>
    <property type="molecule type" value="Genomic_DNA"/>
</dbReference>
<dbReference type="EMBL" id="CP073366">
    <property type="protein sequence ID" value="QUJ71951.1"/>
    <property type="molecule type" value="Genomic_DNA"/>
</dbReference>
<dbReference type="Proteomes" id="UP000682967">
    <property type="component" value="Chromosome"/>
</dbReference>
<accession>M0K1V3</accession>
<evidence type="ECO:0000313" key="1">
    <source>
        <dbReference type="EMBL" id="EMA15191.1"/>
    </source>
</evidence>
<organism evidence="1 3">
    <name type="scientific">Haloarcula marismortui ATCC 33800</name>
    <dbReference type="NCBI Taxonomy" id="662476"/>
    <lineage>
        <taxon>Archaea</taxon>
        <taxon>Methanobacteriati</taxon>
        <taxon>Methanobacteriota</taxon>
        <taxon>Stenosarchaea group</taxon>
        <taxon>Halobacteria</taxon>
        <taxon>Halobacteriales</taxon>
        <taxon>Haloarculaceae</taxon>
        <taxon>Haloarcula</taxon>
    </lineage>
</organism>
<evidence type="ECO:0000313" key="2">
    <source>
        <dbReference type="EMBL" id="QUJ71951.1"/>
    </source>
</evidence>
<evidence type="ECO:0000313" key="3">
    <source>
        <dbReference type="Proteomes" id="UP000011659"/>
    </source>
</evidence>
<dbReference type="Proteomes" id="UP000011659">
    <property type="component" value="Unassembled WGS sequence"/>
</dbReference>
<gene>
    <name evidence="1" type="ORF">C436_05405</name>
    <name evidence="2" type="ORF">KDQ40_14855</name>
</gene>
<reference evidence="2" key="2">
    <citation type="submission" date="2021-04" db="EMBL/GenBank/DDBJ databases">
        <title>Complete Genome sequence and Methylome Analysis of the Haloarchaeon Haloarcula sinaiiensis.</title>
        <authorList>
            <person name="Fomenkov A."/>
            <person name="DasSarma P."/>
            <person name="DasSarma S."/>
            <person name="Roberts R.J."/>
        </authorList>
    </citation>
    <scope>NUCLEOTIDE SEQUENCE</scope>
    <source>
        <strain evidence="2">ATCC 33800</strain>
    </source>
</reference>
<dbReference type="GeneID" id="64824261"/>